<dbReference type="EMBL" id="JAVHJM010000010">
    <property type="protein sequence ID" value="KAK6504186.1"/>
    <property type="molecule type" value="Genomic_DNA"/>
</dbReference>
<evidence type="ECO:0000313" key="3">
    <source>
        <dbReference type="Proteomes" id="UP001307849"/>
    </source>
</evidence>
<name>A0AAN8P8U8_9PEZI</name>
<comment type="caution">
    <text evidence="2">The sequence shown here is derived from an EMBL/GenBank/DDBJ whole genome shotgun (WGS) entry which is preliminary data.</text>
</comment>
<feature type="compositionally biased region" description="Low complexity" evidence="1">
    <location>
        <begin position="1"/>
        <end position="10"/>
    </location>
</feature>
<gene>
    <name evidence="2" type="ORF">TWF506_002393</name>
</gene>
<proteinExistence type="predicted"/>
<keyword evidence="3" id="KW-1185">Reference proteome</keyword>
<organism evidence="2 3">
    <name type="scientific">Arthrobotrys conoides</name>
    <dbReference type="NCBI Taxonomy" id="74498"/>
    <lineage>
        <taxon>Eukaryota</taxon>
        <taxon>Fungi</taxon>
        <taxon>Dikarya</taxon>
        <taxon>Ascomycota</taxon>
        <taxon>Pezizomycotina</taxon>
        <taxon>Orbiliomycetes</taxon>
        <taxon>Orbiliales</taxon>
        <taxon>Orbiliaceae</taxon>
        <taxon>Arthrobotrys</taxon>
    </lineage>
</organism>
<dbReference type="GO" id="GO:0005739">
    <property type="term" value="C:mitochondrion"/>
    <property type="evidence" value="ECO:0007669"/>
    <property type="project" value="InterPro"/>
</dbReference>
<sequence>MPRHIQTLPIQPQPPTSLRHTLPNTSHSHRHNPPKMLARSALRALPRAKTTPSILLRRNYSAHFDSPSASPRTDATPGVAGEAIPTWLYISTGVMFTLYVTYAYVSPTDDSSFTRFLSVDNPTRQAQDEISNRHTTFVEQAAKDRHLFAGAESTDGVMPMWFPERLNAYSPYNHSVGHTRGVLMDQLVEHYKKENPPK</sequence>
<protein>
    <submittedName>
        <fullName evidence="2">Uncharacterized protein</fullName>
    </submittedName>
</protein>
<dbReference type="PANTHER" id="PTHR42100:SF1">
    <property type="entry name" value="OXIDOREDUCTASE 178 KDA SUBUNIT, PUTATIVE (AFU_ORTHOLOGUE AFUA_8G04320)-RELATED"/>
    <property type="match status" value="1"/>
</dbReference>
<reference evidence="2 3" key="1">
    <citation type="submission" date="2019-10" db="EMBL/GenBank/DDBJ databases">
        <authorList>
            <person name="Palmer J.M."/>
        </authorList>
    </citation>
    <scope>NUCLEOTIDE SEQUENCE [LARGE SCALE GENOMIC DNA]</scope>
    <source>
        <strain evidence="2 3">TWF506</strain>
    </source>
</reference>
<evidence type="ECO:0000256" key="1">
    <source>
        <dbReference type="SAM" id="MobiDB-lite"/>
    </source>
</evidence>
<dbReference type="Proteomes" id="UP001307849">
    <property type="component" value="Unassembled WGS sequence"/>
</dbReference>
<dbReference type="AlphaFoldDB" id="A0AAN8P8U8"/>
<accession>A0AAN8P8U8</accession>
<dbReference type="PANTHER" id="PTHR42100">
    <property type="entry name" value="OXIDOREDUCTASE 178 KDA SUBUNIT, PUTATIVE (AFU_ORTHOLOGUE AFUA_8G04320)-RELATED"/>
    <property type="match status" value="1"/>
</dbReference>
<evidence type="ECO:0000313" key="2">
    <source>
        <dbReference type="EMBL" id="KAK6504186.1"/>
    </source>
</evidence>
<dbReference type="InterPro" id="IPR034444">
    <property type="entry name" value="Nuo17.8"/>
</dbReference>
<feature type="region of interest" description="Disordered" evidence="1">
    <location>
        <begin position="1"/>
        <end position="33"/>
    </location>
</feature>